<reference evidence="14 15" key="1">
    <citation type="submission" date="2018-09" db="EMBL/GenBank/DDBJ databases">
        <title>Genome sequencing of strain 2DFW10M-5.</title>
        <authorList>
            <person name="Heo J."/>
            <person name="Kim S.-J."/>
            <person name="Kwon S.-W."/>
        </authorList>
    </citation>
    <scope>NUCLEOTIDE SEQUENCE [LARGE SCALE GENOMIC DNA]</scope>
    <source>
        <strain evidence="14 15">2DFW10M-5</strain>
    </source>
</reference>
<dbReference type="GO" id="GO:0008841">
    <property type="term" value="F:dihydrofolate synthase activity"/>
    <property type="evidence" value="ECO:0007669"/>
    <property type="project" value="TreeGrafter"/>
</dbReference>
<dbReference type="FunFam" id="3.40.1190.10:FF:000011">
    <property type="entry name" value="Folylpolyglutamate synthase/dihydrofolate synthase"/>
    <property type="match status" value="1"/>
</dbReference>
<evidence type="ECO:0000256" key="10">
    <source>
        <dbReference type="ARBA" id="ARBA00047493"/>
    </source>
</evidence>
<dbReference type="InterPro" id="IPR036565">
    <property type="entry name" value="Mur-like_cat_sf"/>
</dbReference>
<evidence type="ECO:0000313" key="14">
    <source>
        <dbReference type="EMBL" id="AYG05131.1"/>
    </source>
</evidence>
<sequence>MSDDSHRAAADAAYGELLTRVGEAKPERRLDATRRAVEVLGDPQKAYPIIHITGTNGKTSTSRIAESILRAYGLRTGLLTSPHLERFNERILIDGQPIADEALARNWDEIRPYLELVDAELEASGRPRLTFFEAVTALGFACFADAPVDVAVVEVGMGGEWDSTNVGDGTVAVFTPISLDHQAALGSTIAEIARTKAGIIKDGATVVTARQTPEAMREIQAAASRHGASVIAQPSEFDVTATSVAVGGQLVDVRGVAGAYDGLTLPLYGDHQAQNAAVAIAAVEAFIGGGAHALTHELVEEGIAAASSPGRLQLIGTEPTVIVDAAHNPAGAATLRAALDRFFDFDEVAVVLGILKDKDAHGIIDELAQAASLLIVTQSHSERARPAEDLAEDIYEWTQEHVEEVDDLGEAIEAARAWALKGEKRAVVVTGSITLVGEAMTLAEQRGWRSARTDELE</sequence>
<dbReference type="EMBL" id="CP032624">
    <property type="protein sequence ID" value="AYG05131.1"/>
    <property type="molecule type" value="Genomic_DNA"/>
</dbReference>
<evidence type="ECO:0000256" key="3">
    <source>
        <dbReference type="ARBA" id="ARBA00013025"/>
    </source>
</evidence>
<dbReference type="Pfam" id="PF02875">
    <property type="entry name" value="Mur_ligase_C"/>
    <property type="match status" value="1"/>
</dbReference>
<comment type="cofactor">
    <cofactor evidence="1">
        <name>Mg(2+)</name>
        <dbReference type="ChEBI" id="CHEBI:18420"/>
    </cofactor>
</comment>
<dbReference type="AlphaFoldDB" id="A0A387C3J1"/>
<comment type="catalytic activity">
    <reaction evidence="10">
        <text>(6S)-5,6,7,8-tetrahydrofolyl-(gamma-L-Glu)(n) + L-glutamate + ATP = (6S)-5,6,7,8-tetrahydrofolyl-(gamma-L-Glu)(n+1) + ADP + phosphate + H(+)</text>
        <dbReference type="Rhea" id="RHEA:10580"/>
        <dbReference type="Rhea" id="RHEA-COMP:14738"/>
        <dbReference type="Rhea" id="RHEA-COMP:14740"/>
        <dbReference type="ChEBI" id="CHEBI:15378"/>
        <dbReference type="ChEBI" id="CHEBI:29985"/>
        <dbReference type="ChEBI" id="CHEBI:30616"/>
        <dbReference type="ChEBI" id="CHEBI:43474"/>
        <dbReference type="ChEBI" id="CHEBI:141005"/>
        <dbReference type="ChEBI" id="CHEBI:456216"/>
        <dbReference type="EC" id="6.3.2.17"/>
    </reaction>
</comment>
<keyword evidence="15" id="KW-1185">Reference proteome</keyword>
<dbReference type="PANTHER" id="PTHR11136:SF0">
    <property type="entry name" value="DIHYDROFOLATE SYNTHETASE-RELATED"/>
    <property type="match status" value="1"/>
</dbReference>
<dbReference type="OrthoDB" id="9809356at2"/>
<dbReference type="InterPro" id="IPR001645">
    <property type="entry name" value="Folylpolyglutamate_synth"/>
</dbReference>
<comment type="similarity">
    <text evidence="2 11">Belongs to the folylpolyglutamate synthase family.</text>
</comment>
<evidence type="ECO:0000256" key="2">
    <source>
        <dbReference type="ARBA" id="ARBA00008276"/>
    </source>
</evidence>
<organism evidence="14 15">
    <name type="scientific">Gryllotalpicola protaetiae</name>
    <dbReference type="NCBI Taxonomy" id="2419771"/>
    <lineage>
        <taxon>Bacteria</taxon>
        <taxon>Bacillati</taxon>
        <taxon>Actinomycetota</taxon>
        <taxon>Actinomycetes</taxon>
        <taxon>Micrococcales</taxon>
        <taxon>Microbacteriaceae</taxon>
        <taxon>Gryllotalpicola</taxon>
    </lineage>
</organism>
<gene>
    <name evidence="14" type="ORF">D7I44_17505</name>
</gene>
<dbReference type="KEGG" id="gry:D7I44_17505"/>
<name>A0A387C3J1_9MICO</name>
<dbReference type="PANTHER" id="PTHR11136">
    <property type="entry name" value="FOLYLPOLYGLUTAMATE SYNTHASE-RELATED"/>
    <property type="match status" value="1"/>
</dbReference>
<keyword evidence="5" id="KW-0479">Metal-binding</keyword>
<dbReference type="GO" id="GO:0046872">
    <property type="term" value="F:metal ion binding"/>
    <property type="evidence" value="ECO:0007669"/>
    <property type="project" value="UniProtKB-KW"/>
</dbReference>
<dbReference type="GO" id="GO:0005524">
    <property type="term" value="F:ATP binding"/>
    <property type="evidence" value="ECO:0007669"/>
    <property type="project" value="UniProtKB-KW"/>
</dbReference>
<dbReference type="Gene3D" id="3.40.1190.10">
    <property type="entry name" value="Mur-like, catalytic domain"/>
    <property type="match status" value="1"/>
</dbReference>
<evidence type="ECO:0000256" key="8">
    <source>
        <dbReference type="ARBA" id="ARBA00022842"/>
    </source>
</evidence>
<accession>A0A387C3J1</accession>
<dbReference type="GO" id="GO:0004326">
    <property type="term" value="F:tetrahydrofolylpolyglutamate synthase activity"/>
    <property type="evidence" value="ECO:0007669"/>
    <property type="project" value="UniProtKB-EC"/>
</dbReference>
<evidence type="ECO:0000313" key="15">
    <source>
        <dbReference type="Proteomes" id="UP000275069"/>
    </source>
</evidence>
<dbReference type="Proteomes" id="UP000275069">
    <property type="component" value="Chromosome"/>
</dbReference>
<keyword evidence="4 11" id="KW-0436">Ligase</keyword>
<evidence type="ECO:0000259" key="13">
    <source>
        <dbReference type="Pfam" id="PF08245"/>
    </source>
</evidence>
<evidence type="ECO:0000256" key="11">
    <source>
        <dbReference type="PIRNR" id="PIRNR001563"/>
    </source>
</evidence>
<keyword evidence="6 11" id="KW-0547">Nucleotide-binding</keyword>
<keyword evidence="7 11" id="KW-0067">ATP-binding</keyword>
<protein>
    <recommendedName>
        <fullName evidence="3">tetrahydrofolate synthase</fullName>
        <ecNumber evidence="3">6.3.2.17</ecNumber>
    </recommendedName>
    <alternativeName>
        <fullName evidence="9">Tetrahydrofolylpolyglutamate synthase</fullName>
    </alternativeName>
</protein>
<dbReference type="InterPro" id="IPR036615">
    <property type="entry name" value="Mur_ligase_C_dom_sf"/>
</dbReference>
<evidence type="ECO:0000256" key="6">
    <source>
        <dbReference type="ARBA" id="ARBA00022741"/>
    </source>
</evidence>
<dbReference type="Pfam" id="PF08245">
    <property type="entry name" value="Mur_ligase_M"/>
    <property type="match status" value="1"/>
</dbReference>
<dbReference type="PIRSF" id="PIRSF001563">
    <property type="entry name" value="Folylpolyglu_synth"/>
    <property type="match status" value="1"/>
</dbReference>
<keyword evidence="8" id="KW-0460">Magnesium</keyword>
<dbReference type="SUPFAM" id="SSF53623">
    <property type="entry name" value="MurD-like peptide ligases, catalytic domain"/>
    <property type="match status" value="1"/>
</dbReference>
<dbReference type="EC" id="6.3.2.17" evidence="3"/>
<evidence type="ECO:0000256" key="1">
    <source>
        <dbReference type="ARBA" id="ARBA00001946"/>
    </source>
</evidence>
<feature type="domain" description="Mur ligase central" evidence="13">
    <location>
        <begin position="143"/>
        <end position="283"/>
    </location>
</feature>
<evidence type="ECO:0000259" key="12">
    <source>
        <dbReference type="Pfam" id="PF02875"/>
    </source>
</evidence>
<dbReference type="InterPro" id="IPR013221">
    <property type="entry name" value="Mur_ligase_cen"/>
</dbReference>
<dbReference type="SUPFAM" id="SSF53244">
    <property type="entry name" value="MurD-like peptide ligases, peptide-binding domain"/>
    <property type="match status" value="1"/>
</dbReference>
<evidence type="ECO:0000256" key="7">
    <source>
        <dbReference type="ARBA" id="ARBA00022840"/>
    </source>
</evidence>
<dbReference type="InterPro" id="IPR004101">
    <property type="entry name" value="Mur_ligase_C"/>
</dbReference>
<dbReference type="GO" id="GO:0005737">
    <property type="term" value="C:cytoplasm"/>
    <property type="evidence" value="ECO:0007669"/>
    <property type="project" value="TreeGrafter"/>
</dbReference>
<dbReference type="Gene3D" id="3.90.190.20">
    <property type="entry name" value="Mur ligase, C-terminal domain"/>
    <property type="match status" value="1"/>
</dbReference>
<feature type="domain" description="Mur ligase C-terminal" evidence="12">
    <location>
        <begin position="310"/>
        <end position="432"/>
    </location>
</feature>
<dbReference type="NCBIfam" id="TIGR01499">
    <property type="entry name" value="folC"/>
    <property type="match status" value="1"/>
</dbReference>
<dbReference type="RefSeq" id="WP_120790659.1">
    <property type="nucleotide sequence ID" value="NZ_CP032624.1"/>
</dbReference>
<proteinExistence type="inferred from homology"/>
<evidence type="ECO:0000256" key="4">
    <source>
        <dbReference type="ARBA" id="ARBA00022598"/>
    </source>
</evidence>
<evidence type="ECO:0000256" key="5">
    <source>
        <dbReference type="ARBA" id="ARBA00022723"/>
    </source>
</evidence>
<evidence type="ECO:0000256" key="9">
    <source>
        <dbReference type="ARBA" id="ARBA00030592"/>
    </source>
</evidence>